<dbReference type="SUPFAM" id="SSF53850">
    <property type="entry name" value="Periplasmic binding protein-like II"/>
    <property type="match status" value="1"/>
</dbReference>
<dbReference type="EMBL" id="JACTVA010000037">
    <property type="protein sequence ID" value="MBC9208704.1"/>
    <property type="molecule type" value="Genomic_DNA"/>
</dbReference>
<evidence type="ECO:0000313" key="7">
    <source>
        <dbReference type="Proteomes" id="UP000626026"/>
    </source>
</evidence>
<dbReference type="Gene3D" id="1.10.10.10">
    <property type="entry name" value="Winged helix-like DNA-binding domain superfamily/Winged helix DNA-binding domain"/>
    <property type="match status" value="1"/>
</dbReference>
<dbReference type="PROSITE" id="PS50931">
    <property type="entry name" value="HTH_LYSR"/>
    <property type="match status" value="1"/>
</dbReference>
<keyword evidence="7" id="KW-1185">Reference proteome</keyword>
<dbReference type="InterPro" id="IPR000847">
    <property type="entry name" value="LysR_HTH_N"/>
</dbReference>
<evidence type="ECO:0000256" key="4">
    <source>
        <dbReference type="ARBA" id="ARBA00023163"/>
    </source>
</evidence>
<proteinExistence type="inferred from homology"/>
<name>A0ABR7RQZ7_9PROT</name>
<reference evidence="6 7" key="1">
    <citation type="journal article" date="2013" name="Int. J. Syst. Evol. Microbiol.">
        <title>Roseomonas aerophila sp. nov., isolated from air.</title>
        <authorList>
            <person name="Kim S.J."/>
            <person name="Weon H.Y."/>
            <person name="Ahn J.H."/>
            <person name="Hong S.B."/>
            <person name="Seok S.J."/>
            <person name="Whang K.S."/>
            <person name="Kwon S.W."/>
        </authorList>
    </citation>
    <scope>NUCLEOTIDE SEQUENCE [LARGE SCALE GENOMIC DNA]</scope>
    <source>
        <strain evidence="6 7">NBRC 108923</strain>
    </source>
</reference>
<evidence type="ECO:0000259" key="5">
    <source>
        <dbReference type="PROSITE" id="PS50931"/>
    </source>
</evidence>
<dbReference type="InterPro" id="IPR036390">
    <property type="entry name" value="WH_DNA-bd_sf"/>
</dbReference>
<organism evidence="6 7">
    <name type="scientific">Teichococcus aerophilus</name>
    <dbReference type="NCBI Taxonomy" id="1224513"/>
    <lineage>
        <taxon>Bacteria</taxon>
        <taxon>Pseudomonadati</taxon>
        <taxon>Pseudomonadota</taxon>
        <taxon>Alphaproteobacteria</taxon>
        <taxon>Acetobacterales</taxon>
        <taxon>Roseomonadaceae</taxon>
        <taxon>Roseomonas</taxon>
    </lineage>
</organism>
<dbReference type="Proteomes" id="UP000626026">
    <property type="component" value="Unassembled WGS sequence"/>
</dbReference>
<dbReference type="RefSeq" id="WP_187785856.1">
    <property type="nucleotide sequence ID" value="NZ_JACTVA010000037.1"/>
</dbReference>
<feature type="domain" description="HTH lysR-type" evidence="5">
    <location>
        <begin position="4"/>
        <end position="61"/>
    </location>
</feature>
<evidence type="ECO:0000256" key="3">
    <source>
        <dbReference type="ARBA" id="ARBA00023125"/>
    </source>
</evidence>
<dbReference type="InterPro" id="IPR005119">
    <property type="entry name" value="LysR_subst-bd"/>
</dbReference>
<gene>
    <name evidence="6" type="ORF">IBL26_17775</name>
</gene>
<evidence type="ECO:0000256" key="2">
    <source>
        <dbReference type="ARBA" id="ARBA00023015"/>
    </source>
</evidence>
<dbReference type="InterPro" id="IPR036388">
    <property type="entry name" value="WH-like_DNA-bd_sf"/>
</dbReference>
<keyword evidence="4" id="KW-0804">Transcription</keyword>
<accession>A0ABR7RQZ7</accession>
<evidence type="ECO:0000313" key="6">
    <source>
        <dbReference type="EMBL" id="MBC9208704.1"/>
    </source>
</evidence>
<keyword evidence="3" id="KW-0238">DNA-binding</keyword>
<dbReference type="Pfam" id="PF00126">
    <property type="entry name" value="HTH_1"/>
    <property type="match status" value="1"/>
</dbReference>
<protein>
    <submittedName>
        <fullName evidence="6">LysR family transcriptional regulator</fullName>
    </submittedName>
</protein>
<evidence type="ECO:0000256" key="1">
    <source>
        <dbReference type="ARBA" id="ARBA00009437"/>
    </source>
</evidence>
<comment type="caution">
    <text evidence="6">The sequence shown here is derived from an EMBL/GenBank/DDBJ whole genome shotgun (WGS) entry which is preliminary data.</text>
</comment>
<dbReference type="InterPro" id="IPR058163">
    <property type="entry name" value="LysR-type_TF_proteobact-type"/>
</dbReference>
<dbReference type="PANTHER" id="PTHR30537">
    <property type="entry name" value="HTH-TYPE TRANSCRIPTIONAL REGULATOR"/>
    <property type="match status" value="1"/>
</dbReference>
<dbReference type="PANTHER" id="PTHR30537:SF5">
    <property type="entry name" value="HTH-TYPE TRANSCRIPTIONAL ACTIVATOR TTDR-RELATED"/>
    <property type="match status" value="1"/>
</dbReference>
<comment type="similarity">
    <text evidence="1">Belongs to the LysR transcriptional regulatory family.</text>
</comment>
<keyword evidence="2" id="KW-0805">Transcription regulation</keyword>
<sequence>MAEPDLADLDAFAAVARERSFRGAARLRGVSASALSEAVRRLEEGAGVRLLNRTTRSVTPTEAGQQLLERLAPALREVAAALDAVNGFRDGGGLIGTLRLNVPGIVSRVVLPPIAARFMLRHPGVMLDVVAEDSFVDVLAQGYDAGIRYDESIAQDMIAVPIGPRQQCYALAAAPAYLAAHGEPRHPRELLAHRCIRHRFINGHTLPWELERAGEVVRIRPDGPLLTNGAEMQMEAATQGLGIIFSFGEVLAPHLASGALRPVLREWWQSFPGPCLYYPSRRLMPAPLRAFVDLLREPESRWAGALT</sequence>
<dbReference type="SUPFAM" id="SSF46785">
    <property type="entry name" value="Winged helix' DNA-binding domain"/>
    <property type="match status" value="1"/>
</dbReference>
<dbReference type="Pfam" id="PF03466">
    <property type="entry name" value="LysR_substrate"/>
    <property type="match status" value="1"/>
</dbReference>
<dbReference type="Gene3D" id="3.40.190.290">
    <property type="match status" value="1"/>
</dbReference>